<proteinExistence type="predicted"/>
<dbReference type="RefSeq" id="WP_146292981.1">
    <property type="nucleotide sequence ID" value="NZ_SELH01000023.1"/>
</dbReference>
<evidence type="ECO:0000313" key="2">
    <source>
        <dbReference type="Proteomes" id="UP000319499"/>
    </source>
</evidence>
<keyword evidence="2" id="KW-1185">Reference proteome</keyword>
<name>A0A563DAX6_9FLAO</name>
<organism evidence="1 2">
    <name type="scientific">Apibacter muscae</name>
    <dbReference type="NCBI Taxonomy" id="2509004"/>
    <lineage>
        <taxon>Bacteria</taxon>
        <taxon>Pseudomonadati</taxon>
        <taxon>Bacteroidota</taxon>
        <taxon>Flavobacteriia</taxon>
        <taxon>Flavobacteriales</taxon>
        <taxon>Weeksellaceae</taxon>
        <taxon>Apibacter</taxon>
    </lineage>
</organism>
<evidence type="ECO:0000313" key="1">
    <source>
        <dbReference type="EMBL" id="TWP27375.1"/>
    </source>
</evidence>
<reference evidence="1 2" key="1">
    <citation type="submission" date="2019-02" db="EMBL/GenBank/DDBJ databases">
        <title>Apibacter muscae sp. nov.: a novel member of the house fly microbiota.</title>
        <authorList>
            <person name="Park R."/>
        </authorList>
    </citation>
    <scope>NUCLEOTIDE SEQUENCE [LARGE SCALE GENOMIC DNA]</scope>
    <source>
        <strain evidence="1 2">AL1</strain>
    </source>
</reference>
<dbReference type="EMBL" id="SELH01000023">
    <property type="protein sequence ID" value="TWP27375.1"/>
    <property type="molecule type" value="Genomic_DNA"/>
</dbReference>
<protein>
    <submittedName>
        <fullName evidence="1">Uncharacterized protein</fullName>
    </submittedName>
</protein>
<gene>
    <name evidence="1" type="ORF">ETU09_07990</name>
</gene>
<dbReference type="Proteomes" id="UP000319499">
    <property type="component" value="Unassembled WGS sequence"/>
</dbReference>
<dbReference type="OrthoDB" id="961266at2"/>
<sequence>MPGPESEEKKVPDNCVKYDICPPKKDTFQKYEDGANKGKKILPKLKATAISKSGEKIEKSIIVEDKVDCVTYHIYWNTETEGKIEKHIPKEITKGYENKYQYIYHDKENNEYKLGIYSATKIKNNYIRADGKYSKEPNIYLINLNDVVQNYSKNNLKYRFNVDSKERSFMNRDTLASFFGALLDAQYEDISCNGFSKKDGSSSPSVSHLNGYHGDFKYLRKDKTLQKGDGTSLNIRYNPELLDVDRQNKWIDLLTKYGWTSFLGWSYKLNGQTYYLHKIYKNTPNHDHHLHVQNYKMNFIKEIK</sequence>
<dbReference type="AlphaFoldDB" id="A0A563DAX6"/>
<accession>A0A563DAX6</accession>
<comment type="caution">
    <text evidence="1">The sequence shown here is derived from an EMBL/GenBank/DDBJ whole genome shotgun (WGS) entry which is preliminary data.</text>
</comment>